<dbReference type="SUPFAM" id="SSF52113">
    <property type="entry name" value="BRCT domain"/>
    <property type="match status" value="1"/>
</dbReference>
<dbReference type="InterPro" id="IPR000595">
    <property type="entry name" value="cNMP-bd_dom"/>
</dbReference>
<dbReference type="PROSITE" id="PS50042">
    <property type="entry name" value="CNMP_BINDING_3"/>
    <property type="match status" value="1"/>
</dbReference>
<proteinExistence type="predicted"/>
<dbReference type="InterPro" id="IPR001357">
    <property type="entry name" value="BRCT_dom"/>
</dbReference>
<feature type="region of interest" description="Disordered" evidence="3">
    <location>
        <begin position="277"/>
        <end position="310"/>
    </location>
</feature>
<dbReference type="SMART" id="SM00292">
    <property type="entry name" value="BRCT"/>
    <property type="match status" value="1"/>
</dbReference>
<comment type="caution">
    <text evidence="6">The sequence shown here is derived from an EMBL/GenBank/DDBJ whole genome shotgun (WGS) entry which is preliminary data.</text>
</comment>
<dbReference type="CDD" id="cd17748">
    <property type="entry name" value="BRCT_DNA_ligase_like"/>
    <property type="match status" value="1"/>
</dbReference>
<dbReference type="SUPFAM" id="SSF50249">
    <property type="entry name" value="Nucleic acid-binding proteins"/>
    <property type="match status" value="1"/>
</dbReference>
<dbReference type="Gene3D" id="6.20.10.30">
    <property type="match status" value="1"/>
</dbReference>
<dbReference type="InterPro" id="IPR010994">
    <property type="entry name" value="RuvA_2-like"/>
</dbReference>
<dbReference type="InterPro" id="IPR036420">
    <property type="entry name" value="BRCT_dom_sf"/>
</dbReference>
<feature type="domain" description="BRCT" evidence="5">
    <location>
        <begin position="247"/>
        <end position="326"/>
    </location>
</feature>
<dbReference type="InterPro" id="IPR012340">
    <property type="entry name" value="NA-bd_OB-fold"/>
</dbReference>
<keyword evidence="2" id="KW-0234">DNA repair</keyword>
<evidence type="ECO:0000256" key="3">
    <source>
        <dbReference type="SAM" id="MobiDB-lite"/>
    </source>
</evidence>
<dbReference type="Gene3D" id="2.40.50.140">
    <property type="entry name" value="Nucleic acid-binding proteins"/>
    <property type="match status" value="1"/>
</dbReference>
<dbReference type="AlphaFoldDB" id="A0ABD5RYR4"/>
<evidence type="ECO:0000313" key="7">
    <source>
        <dbReference type="Proteomes" id="UP001596328"/>
    </source>
</evidence>
<sequence length="332" mass="35932">NPEEIARLGVAVGDRVRIERAGDVIPQVAEVVEKGAENERNDRGGDGSRQQSDHYEFPERCPVCDSPVERDGPVAFCTGGLACEAQLERAIGHYATRRGLDIEGLGEERIEQLREAGLLDSLPDLYRLDREALADLDGWGETSADNLLREVEDAREPPLGDFLSALSIPSVGYATARNLAREFGEIDALPLSPDADFDAFEERLETVDDVGPTVARTVREFFESEENRAVLADLLSEVDPQPATVDDAGDALDGLTFVFTGSMSITRSEAEELVQSRGANATGSVSGNTDYLVAGESPGGTKLDDAEANDVPVIDEDEFRELLEERGVDYSA</sequence>
<dbReference type="PROSITE" id="PS50172">
    <property type="entry name" value="BRCT"/>
    <property type="match status" value="1"/>
</dbReference>
<dbReference type="GO" id="GO:0046872">
    <property type="term" value="F:metal ion binding"/>
    <property type="evidence" value="ECO:0007669"/>
    <property type="project" value="UniProtKB-KW"/>
</dbReference>
<keyword evidence="7" id="KW-1185">Reference proteome</keyword>
<name>A0ABD5RYR4_9EURY</name>
<dbReference type="Pfam" id="PF03120">
    <property type="entry name" value="OB_DNA_ligase"/>
    <property type="match status" value="1"/>
</dbReference>
<dbReference type="InterPro" id="IPR003583">
    <property type="entry name" value="Hlx-hairpin-Hlx_DNA-bd_motif"/>
</dbReference>
<dbReference type="Pfam" id="PF14520">
    <property type="entry name" value="HHH_5"/>
    <property type="match status" value="1"/>
</dbReference>
<evidence type="ECO:0000259" key="5">
    <source>
        <dbReference type="PROSITE" id="PS50172"/>
    </source>
</evidence>
<dbReference type="Gene3D" id="1.10.150.20">
    <property type="entry name" value="5' to 3' exonuclease, C-terminal subdomain"/>
    <property type="match status" value="2"/>
</dbReference>
<dbReference type="Gene3D" id="3.40.50.10190">
    <property type="entry name" value="BRCT domain"/>
    <property type="match status" value="1"/>
</dbReference>
<dbReference type="Pfam" id="PF00533">
    <property type="entry name" value="BRCT"/>
    <property type="match status" value="1"/>
</dbReference>
<dbReference type="GO" id="GO:0006281">
    <property type="term" value="P:DNA repair"/>
    <property type="evidence" value="ECO:0007669"/>
    <property type="project" value="UniProtKB-KW"/>
</dbReference>
<accession>A0ABD5RYR4</accession>
<protein>
    <submittedName>
        <fullName evidence="6">Helix-hairpin-helix domain-containing protein</fullName>
    </submittedName>
</protein>
<reference evidence="6 7" key="1">
    <citation type="journal article" date="2019" name="Int. J. Syst. Evol. Microbiol.">
        <title>The Global Catalogue of Microorganisms (GCM) 10K type strain sequencing project: providing services to taxonomists for standard genome sequencing and annotation.</title>
        <authorList>
            <consortium name="The Broad Institute Genomics Platform"/>
            <consortium name="The Broad Institute Genome Sequencing Center for Infectious Disease"/>
            <person name="Wu L."/>
            <person name="Ma J."/>
        </authorList>
    </citation>
    <scope>NUCLEOTIDE SEQUENCE [LARGE SCALE GENOMIC DNA]</scope>
    <source>
        <strain evidence="6 7">NBRC 111368</strain>
    </source>
</reference>
<evidence type="ECO:0000313" key="6">
    <source>
        <dbReference type="EMBL" id="MFC6724599.1"/>
    </source>
</evidence>
<keyword evidence="1" id="KW-0227">DNA damage</keyword>
<dbReference type="SUPFAM" id="SSF47781">
    <property type="entry name" value="RuvA domain 2-like"/>
    <property type="match status" value="1"/>
</dbReference>
<feature type="region of interest" description="Disordered" evidence="3">
    <location>
        <begin position="32"/>
        <end position="57"/>
    </location>
</feature>
<dbReference type="InterPro" id="IPR041663">
    <property type="entry name" value="DisA/LigA_HHH"/>
</dbReference>
<gene>
    <name evidence="6" type="ORF">ACFQE1_09470</name>
</gene>
<evidence type="ECO:0000256" key="1">
    <source>
        <dbReference type="ARBA" id="ARBA00022763"/>
    </source>
</evidence>
<feature type="compositionally biased region" description="Polar residues" evidence="3">
    <location>
        <begin position="277"/>
        <end position="289"/>
    </location>
</feature>
<dbReference type="Pfam" id="PF12826">
    <property type="entry name" value="HHH_2"/>
    <property type="match status" value="1"/>
</dbReference>
<organism evidence="6 7">
    <name type="scientific">Halobium palmae</name>
    <dbReference type="NCBI Taxonomy" id="1776492"/>
    <lineage>
        <taxon>Archaea</taxon>
        <taxon>Methanobacteriati</taxon>
        <taxon>Methanobacteriota</taxon>
        <taxon>Stenosarchaea group</taxon>
        <taxon>Halobacteria</taxon>
        <taxon>Halobacteriales</taxon>
        <taxon>Haloferacaceae</taxon>
        <taxon>Halobium</taxon>
    </lineage>
</organism>
<dbReference type="Proteomes" id="UP001596328">
    <property type="component" value="Unassembled WGS sequence"/>
</dbReference>
<feature type="non-terminal residue" evidence="6">
    <location>
        <position position="1"/>
    </location>
</feature>
<feature type="domain" description="Cyclic nucleotide-binding" evidence="4">
    <location>
        <begin position="218"/>
        <end position="323"/>
    </location>
</feature>
<dbReference type="InterPro" id="IPR004150">
    <property type="entry name" value="NAD_DNA_ligase_OB"/>
</dbReference>
<evidence type="ECO:0000256" key="2">
    <source>
        <dbReference type="ARBA" id="ARBA00023204"/>
    </source>
</evidence>
<dbReference type="EMBL" id="JBHSWU010000225">
    <property type="protein sequence ID" value="MFC6724599.1"/>
    <property type="molecule type" value="Genomic_DNA"/>
</dbReference>
<evidence type="ECO:0000259" key="4">
    <source>
        <dbReference type="PROSITE" id="PS50042"/>
    </source>
</evidence>
<dbReference type="SMART" id="SM00278">
    <property type="entry name" value="HhH1"/>
    <property type="match status" value="4"/>
</dbReference>